<dbReference type="InterPro" id="IPR008271">
    <property type="entry name" value="Ser/Thr_kinase_AS"/>
</dbReference>
<evidence type="ECO:0000256" key="1">
    <source>
        <dbReference type="ARBA" id="ARBA00010886"/>
    </source>
</evidence>
<feature type="binding site" evidence="7">
    <location>
        <position position="43"/>
    </location>
    <ligand>
        <name>ATP</name>
        <dbReference type="ChEBI" id="CHEBI:30616"/>
    </ligand>
</feature>
<accession>A0ABT1W6Z4</accession>
<keyword evidence="11" id="KW-1185">Reference proteome</keyword>
<evidence type="ECO:0000256" key="8">
    <source>
        <dbReference type="SAM" id="MobiDB-lite"/>
    </source>
</evidence>
<gene>
    <name evidence="10" type="ORF">NFI95_09290</name>
</gene>
<keyword evidence="4 7" id="KW-0547">Nucleotide-binding</keyword>
<dbReference type="Gene3D" id="1.10.510.10">
    <property type="entry name" value="Transferase(Phosphotransferase) domain 1"/>
    <property type="match status" value="1"/>
</dbReference>
<keyword evidence="3" id="KW-0808">Transferase</keyword>
<dbReference type="InterPro" id="IPR017441">
    <property type="entry name" value="Protein_kinase_ATP_BS"/>
</dbReference>
<evidence type="ECO:0000256" key="5">
    <source>
        <dbReference type="ARBA" id="ARBA00022777"/>
    </source>
</evidence>
<dbReference type="PROSITE" id="PS50011">
    <property type="entry name" value="PROTEIN_KINASE_DOM"/>
    <property type="match status" value="1"/>
</dbReference>
<keyword evidence="5 10" id="KW-0418">Kinase</keyword>
<name>A0ABT1W6Z4_9PROT</name>
<dbReference type="InterPro" id="IPR000719">
    <property type="entry name" value="Prot_kinase_dom"/>
</dbReference>
<keyword evidence="6 7" id="KW-0067">ATP-binding</keyword>
<dbReference type="InterPro" id="IPR050660">
    <property type="entry name" value="NEK_Ser/Thr_kinase"/>
</dbReference>
<dbReference type="PROSITE" id="PS00107">
    <property type="entry name" value="PROTEIN_KINASE_ATP"/>
    <property type="match status" value="1"/>
</dbReference>
<proteinExistence type="inferred from homology"/>
<dbReference type="CDD" id="cd14014">
    <property type="entry name" value="STKc_PknB_like"/>
    <property type="match status" value="1"/>
</dbReference>
<dbReference type="PANTHER" id="PTHR43671:SF13">
    <property type="entry name" value="SERINE_THREONINE-PROTEIN KINASE NEK2"/>
    <property type="match status" value="1"/>
</dbReference>
<dbReference type="SMART" id="SM00220">
    <property type="entry name" value="S_TKc"/>
    <property type="match status" value="1"/>
</dbReference>
<reference evidence="10 11" key="1">
    <citation type="submission" date="2022-06" db="EMBL/GenBank/DDBJ databases">
        <title>Endosaccharibacter gen. nov., sp. nov., endophytic bacteria isolated from sugarcane.</title>
        <authorList>
            <person name="Pitiwittayakul N."/>
            <person name="Yukphan P."/>
            <person name="Charoenyingcharoen P."/>
            <person name="Tanasupawat S."/>
        </authorList>
    </citation>
    <scope>NUCLEOTIDE SEQUENCE [LARGE SCALE GENOMIC DNA]</scope>
    <source>
        <strain evidence="10 11">KSS8</strain>
    </source>
</reference>
<dbReference type="PROSITE" id="PS00108">
    <property type="entry name" value="PROTEIN_KINASE_ST"/>
    <property type="match status" value="1"/>
</dbReference>
<feature type="domain" description="Protein kinase" evidence="9">
    <location>
        <begin position="14"/>
        <end position="281"/>
    </location>
</feature>
<feature type="region of interest" description="Disordered" evidence="8">
    <location>
        <begin position="442"/>
        <end position="511"/>
    </location>
</feature>
<evidence type="ECO:0000256" key="6">
    <source>
        <dbReference type="ARBA" id="ARBA00022840"/>
    </source>
</evidence>
<evidence type="ECO:0000313" key="10">
    <source>
        <dbReference type="EMBL" id="MCQ8278644.1"/>
    </source>
</evidence>
<comment type="similarity">
    <text evidence="1">Belongs to the protein kinase superfamily. NEK Ser/Thr protein kinase family. NIMA subfamily.</text>
</comment>
<feature type="region of interest" description="Disordered" evidence="8">
    <location>
        <begin position="333"/>
        <end position="417"/>
    </location>
</feature>
<dbReference type="InterPro" id="IPR011009">
    <property type="entry name" value="Kinase-like_dom_sf"/>
</dbReference>
<evidence type="ECO:0000256" key="2">
    <source>
        <dbReference type="ARBA" id="ARBA00012513"/>
    </source>
</evidence>
<feature type="compositionally biased region" description="Pro residues" evidence="8">
    <location>
        <begin position="335"/>
        <end position="364"/>
    </location>
</feature>
<sequence length="582" mass="62048">MTGSAAMPDRIGRFHIRSMLGRGAMGIVYLGQDEEIDRLVAIKLIRADLLDTEERENYLKRFRNEAKIAGRCMHANIVGLYDFAMHDENPYLVMEYIDGIGLQQFFPRGSRRPVHEVIHIALQVLDALHYAHGRLIVHRDIKPANILMMPDLSLKITDFGISRLTSMELTVTPLLIGTPSYMSPEQCLGSALDGRNDLFSLGCVLYELIAGERAFSGVNYTETIFAIVNKPHVPLSQLRDDLPPGFSDAIDRALAKSPDQRHADAASFARILDDIARESRLPRTGMPPVIITDTGRLYHSAAPAGDGVGNRPVEDAQPTVSAPMTATAMVRPAEPALPPEPPTVTPSRPVPAPPPGTVAVPPPGDVDDPDATLRPTALPPLRPVAVSTPLPEPRPAEPEIAAPLPAAPEPAVESPPTVAMPHVVSAPAVAPSAEHPLPDERASVIHPAPAPPPASAAVHQSDPVATGRSSILPGDADNGGTLSPADAVPSPVSRPLRDPTEAGSVSFTPGPHFALPVPVGDAERARIVDCLSEVIGPIAPLLARRAEQPGMSAEALTETLAGFVRHQGERDHFLRLVGRNAA</sequence>
<dbReference type="SUPFAM" id="SSF56112">
    <property type="entry name" value="Protein kinase-like (PK-like)"/>
    <property type="match status" value="1"/>
</dbReference>
<feature type="compositionally biased region" description="Low complexity" evidence="8">
    <location>
        <begin position="398"/>
        <end position="417"/>
    </location>
</feature>
<dbReference type="EC" id="2.7.11.1" evidence="2"/>
<organism evidence="10 11">
    <name type="scientific">Endosaccharibacter trunci</name>
    <dbReference type="NCBI Taxonomy" id="2812733"/>
    <lineage>
        <taxon>Bacteria</taxon>
        <taxon>Pseudomonadati</taxon>
        <taxon>Pseudomonadota</taxon>
        <taxon>Alphaproteobacteria</taxon>
        <taxon>Acetobacterales</taxon>
        <taxon>Acetobacteraceae</taxon>
        <taxon>Endosaccharibacter</taxon>
    </lineage>
</organism>
<evidence type="ECO:0000259" key="9">
    <source>
        <dbReference type="PROSITE" id="PS50011"/>
    </source>
</evidence>
<dbReference type="GO" id="GO:0004674">
    <property type="term" value="F:protein serine/threonine kinase activity"/>
    <property type="evidence" value="ECO:0007669"/>
    <property type="project" value="UniProtKB-KW"/>
</dbReference>
<dbReference type="Pfam" id="PF00069">
    <property type="entry name" value="Pkinase"/>
    <property type="match status" value="1"/>
</dbReference>
<dbReference type="RefSeq" id="WP_422864126.1">
    <property type="nucleotide sequence ID" value="NZ_JAMSKV010000007.1"/>
</dbReference>
<evidence type="ECO:0000256" key="4">
    <source>
        <dbReference type="ARBA" id="ARBA00022741"/>
    </source>
</evidence>
<protein>
    <recommendedName>
        <fullName evidence="2">non-specific serine/threonine protein kinase</fullName>
        <ecNumber evidence="2">2.7.11.1</ecNumber>
    </recommendedName>
</protein>
<dbReference type="EMBL" id="JAMSKV010000007">
    <property type="protein sequence ID" value="MCQ8278644.1"/>
    <property type="molecule type" value="Genomic_DNA"/>
</dbReference>
<comment type="caution">
    <text evidence="10">The sequence shown here is derived from an EMBL/GenBank/DDBJ whole genome shotgun (WGS) entry which is preliminary data.</text>
</comment>
<dbReference type="PANTHER" id="PTHR43671">
    <property type="entry name" value="SERINE/THREONINE-PROTEIN KINASE NEK"/>
    <property type="match status" value="1"/>
</dbReference>
<dbReference type="Gene3D" id="3.30.200.20">
    <property type="entry name" value="Phosphorylase Kinase, domain 1"/>
    <property type="match status" value="1"/>
</dbReference>
<dbReference type="Proteomes" id="UP001524587">
    <property type="component" value="Unassembled WGS sequence"/>
</dbReference>
<evidence type="ECO:0000256" key="3">
    <source>
        <dbReference type="ARBA" id="ARBA00022679"/>
    </source>
</evidence>
<keyword evidence="10" id="KW-0723">Serine/threonine-protein kinase</keyword>
<evidence type="ECO:0000313" key="11">
    <source>
        <dbReference type="Proteomes" id="UP001524587"/>
    </source>
</evidence>
<evidence type="ECO:0000256" key="7">
    <source>
        <dbReference type="PROSITE-ProRule" id="PRU10141"/>
    </source>
</evidence>